<proteinExistence type="predicted"/>
<dbReference type="AlphaFoldDB" id="A0A392R3C7"/>
<comment type="caution">
    <text evidence="1">The sequence shown here is derived from an EMBL/GenBank/DDBJ whole genome shotgun (WGS) entry which is preliminary data.</text>
</comment>
<name>A0A392R3C7_9FABA</name>
<keyword evidence="2" id="KW-1185">Reference proteome</keyword>
<sequence length="47" mass="5077">VELDSTPNSKMLSESPPRSVGVTCYQVSDQATHQVRAIITLQAGFVD</sequence>
<dbReference type="Proteomes" id="UP000265520">
    <property type="component" value="Unassembled WGS sequence"/>
</dbReference>
<feature type="non-terminal residue" evidence="1">
    <location>
        <position position="1"/>
    </location>
</feature>
<dbReference type="EMBL" id="LXQA010178879">
    <property type="protein sequence ID" value="MCI30346.1"/>
    <property type="molecule type" value="Genomic_DNA"/>
</dbReference>
<evidence type="ECO:0000313" key="1">
    <source>
        <dbReference type="EMBL" id="MCI30346.1"/>
    </source>
</evidence>
<evidence type="ECO:0000313" key="2">
    <source>
        <dbReference type="Proteomes" id="UP000265520"/>
    </source>
</evidence>
<organism evidence="1 2">
    <name type="scientific">Trifolium medium</name>
    <dbReference type="NCBI Taxonomy" id="97028"/>
    <lineage>
        <taxon>Eukaryota</taxon>
        <taxon>Viridiplantae</taxon>
        <taxon>Streptophyta</taxon>
        <taxon>Embryophyta</taxon>
        <taxon>Tracheophyta</taxon>
        <taxon>Spermatophyta</taxon>
        <taxon>Magnoliopsida</taxon>
        <taxon>eudicotyledons</taxon>
        <taxon>Gunneridae</taxon>
        <taxon>Pentapetalae</taxon>
        <taxon>rosids</taxon>
        <taxon>fabids</taxon>
        <taxon>Fabales</taxon>
        <taxon>Fabaceae</taxon>
        <taxon>Papilionoideae</taxon>
        <taxon>50 kb inversion clade</taxon>
        <taxon>NPAAA clade</taxon>
        <taxon>Hologalegina</taxon>
        <taxon>IRL clade</taxon>
        <taxon>Trifolieae</taxon>
        <taxon>Trifolium</taxon>
    </lineage>
</organism>
<reference evidence="1 2" key="1">
    <citation type="journal article" date="2018" name="Front. Plant Sci.">
        <title>Red Clover (Trifolium pratense) and Zigzag Clover (T. medium) - A Picture of Genomic Similarities and Differences.</title>
        <authorList>
            <person name="Dluhosova J."/>
            <person name="Istvanek J."/>
            <person name="Nedelnik J."/>
            <person name="Repkova J."/>
        </authorList>
    </citation>
    <scope>NUCLEOTIDE SEQUENCE [LARGE SCALE GENOMIC DNA]</scope>
    <source>
        <strain evidence="2">cv. 10/8</strain>
        <tissue evidence="1">Leaf</tissue>
    </source>
</reference>
<accession>A0A392R3C7</accession>
<protein>
    <submittedName>
        <fullName evidence="1">Uncharacterized protein</fullName>
    </submittedName>
</protein>